<evidence type="ECO:0000313" key="3">
    <source>
        <dbReference type="EMBL" id="MCL9818311.1"/>
    </source>
</evidence>
<evidence type="ECO:0000259" key="2">
    <source>
        <dbReference type="Pfam" id="PF23455"/>
    </source>
</evidence>
<accession>A0AAE3FZQ1</accession>
<organism evidence="3 4">
    <name type="scientific">Natronocalculus amylovorans</name>
    <dbReference type="NCBI Taxonomy" id="2917812"/>
    <lineage>
        <taxon>Archaea</taxon>
        <taxon>Methanobacteriati</taxon>
        <taxon>Methanobacteriota</taxon>
        <taxon>Stenosarchaea group</taxon>
        <taxon>Halobacteria</taxon>
        <taxon>Halobacteriales</taxon>
        <taxon>Haloferacaceae</taxon>
        <taxon>Natronocalculus</taxon>
    </lineage>
</organism>
<dbReference type="InterPro" id="IPR055553">
    <property type="entry name" value="DUF7129"/>
</dbReference>
<protein>
    <submittedName>
        <fullName evidence="3">Rubrerythrin-like domain-containing protein</fullName>
    </submittedName>
</protein>
<sequence length="58" mass="6458">MSKRASESEPRFWDCGYDNTTPTSYECLSCGEILVSDTPESSCQSCGSDLRNRSMPIE</sequence>
<keyword evidence="4" id="KW-1185">Reference proteome</keyword>
<name>A0AAE3FZQ1_9EURY</name>
<dbReference type="EMBL" id="JAKRVX010000009">
    <property type="protein sequence ID" value="MCL9818311.1"/>
    <property type="molecule type" value="Genomic_DNA"/>
</dbReference>
<evidence type="ECO:0000256" key="1">
    <source>
        <dbReference type="SAM" id="MobiDB-lite"/>
    </source>
</evidence>
<evidence type="ECO:0000313" key="4">
    <source>
        <dbReference type="Proteomes" id="UP001203207"/>
    </source>
</evidence>
<reference evidence="3" key="2">
    <citation type="submission" date="2022-02" db="EMBL/GenBank/DDBJ databases">
        <authorList>
            <person name="Elcheninov A.G."/>
            <person name="Sorokin D.Y."/>
            <person name="Kublanov I.V."/>
        </authorList>
    </citation>
    <scope>NUCLEOTIDE SEQUENCE</scope>
    <source>
        <strain evidence="3">AArc-St2</strain>
    </source>
</reference>
<proteinExistence type="predicted"/>
<gene>
    <name evidence="3" type="ORF">AArcSt2_15320</name>
</gene>
<dbReference type="Proteomes" id="UP001203207">
    <property type="component" value="Unassembled WGS sequence"/>
</dbReference>
<dbReference type="NCBIfam" id="NF033497">
    <property type="entry name" value="rubre_like_arch"/>
    <property type="match status" value="1"/>
</dbReference>
<comment type="caution">
    <text evidence="3">The sequence shown here is derived from an EMBL/GenBank/DDBJ whole genome shotgun (WGS) entry which is preliminary data.</text>
</comment>
<reference evidence="3" key="1">
    <citation type="journal article" date="2022" name="Syst. Appl. Microbiol.">
        <title>Natronocalculus amylovorans gen. nov., sp. nov., and Natranaeroarchaeum aerophilus sp. nov., dominant culturable amylolytic natronoarchaea from hypersaline soda lakes in southwestern Siberia.</title>
        <authorList>
            <person name="Sorokin D.Y."/>
            <person name="Elcheninov A.G."/>
            <person name="Khizhniak T.V."/>
            <person name="Koenen M."/>
            <person name="Bale N.J."/>
            <person name="Damste J.S.S."/>
            <person name="Kublanov I.V."/>
        </authorList>
    </citation>
    <scope>NUCLEOTIDE SEQUENCE</scope>
    <source>
        <strain evidence="3">AArc-St2</strain>
    </source>
</reference>
<dbReference type="RefSeq" id="WP_174655103.1">
    <property type="nucleotide sequence ID" value="NZ_JAKRVX010000009.1"/>
</dbReference>
<feature type="domain" description="DUF7129" evidence="2">
    <location>
        <begin position="17"/>
        <end position="58"/>
    </location>
</feature>
<dbReference type="Pfam" id="PF23455">
    <property type="entry name" value="DUF7129"/>
    <property type="match status" value="1"/>
</dbReference>
<dbReference type="AlphaFoldDB" id="A0AAE3FZQ1"/>
<feature type="region of interest" description="Disordered" evidence="1">
    <location>
        <begin position="39"/>
        <end position="58"/>
    </location>
</feature>